<feature type="binding site" evidence="6">
    <location>
        <position position="232"/>
    </location>
    <ligand>
        <name>pyruvate</name>
        <dbReference type="ChEBI" id="CHEBI:15361"/>
    </ligand>
</feature>
<keyword evidence="3" id="KW-0704">Schiff base</keyword>
<keyword evidence="2 4" id="KW-0456">Lyase</keyword>
<dbReference type="SUPFAM" id="SSF51569">
    <property type="entry name" value="Aldolase"/>
    <property type="match status" value="1"/>
</dbReference>
<dbReference type="PROSITE" id="PS00666">
    <property type="entry name" value="DHDPS_2"/>
    <property type="match status" value="1"/>
</dbReference>
<evidence type="ECO:0000256" key="1">
    <source>
        <dbReference type="ARBA" id="ARBA00007592"/>
    </source>
</evidence>
<protein>
    <submittedName>
        <fullName evidence="8">4-hydroxy-tetrahydrodipicolinate synthase</fullName>
    </submittedName>
</protein>
<feature type="active site" description="Proton donor/acceptor" evidence="5">
    <location>
        <position position="162"/>
    </location>
</feature>
<dbReference type="Proteomes" id="UP000240542">
    <property type="component" value="Unassembled WGS sequence"/>
</dbReference>
<sequence>MSTPSTPNTSDSPSTPGAPAPGPNTARADALSGVVPPLCTPLTPERAVDAPALERLVAFQIEAGAAALFVAGSTGEVAYLTDEQRGRTLEVVAAAAAGQVPVLAGIVDTATPRVAAHAAAAKAGGADALVATAPFYVPTHPAEIRTHFRAVRAAADLPLYAYDIPSFTHTKLDAETVVELAEEGTIDGLKDSSGDLDALRAVLELAPPGLRVFTGSEVVADLGLRIGAHGIVPGLGNVDPHGYVRLYDAARRGDWTAAEREQVRLRALFRLVKAGNPARMGPYSSAIGAFKEGLRLRGVIGAATTSLPMVALDDAERAVVREHLAAAGLPTEGDDA</sequence>
<evidence type="ECO:0000256" key="5">
    <source>
        <dbReference type="PIRSR" id="PIRSR001365-1"/>
    </source>
</evidence>
<keyword evidence="9" id="KW-1185">Reference proteome</keyword>
<comment type="similarity">
    <text evidence="1 4">Belongs to the DapA family.</text>
</comment>
<evidence type="ECO:0000256" key="4">
    <source>
        <dbReference type="PIRNR" id="PIRNR001365"/>
    </source>
</evidence>
<dbReference type="SMART" id="SM01130">
    <property type="entry name" value="DHDPS"/>
    <property type="match status" value="1"/>
</dbReference>
<dbReference type="Gene3D" id="3.20.20.70">
    <property type="entry name" value="Aldolase class I"/>
    <property type="match status" value="1"/>
</dbReference>
<evidence type="ECO:0000256" key="7">
    <source>
        <dbReference type="SAM" id="MobiDB-lite"/>
    </source>
</evidence>
<evidence type="ECO:0000313" key="8">
    <source>
        <dbReference type="EMBL" id="PSK99029.1"/>
    </source>
</evidence>
<dbReference type="GO" id="GO:0008840">
    <property type="term" value="F:4-hydroxy-tetrahydrodipicolinate synthase activity"/>
    <property type="evidence" value="ECO:0007669"/>
    <property type="project" value="TreeGrafter"/>
</dbReference>
<evidence type="ECO:0000256" key="3">
    <source>
        <dbReference type="ARBA" id="ARBA00023270"/>
    </source>
</evidence>
<gene>
    <name evidence="8" type="ORF">CLV63_104253</name>
</gene>
<dbReference type="PANTHER" id="PTHR12128:SF66">
    <property type="entry name" value="4-HYDROXY-2-OXOGLUTARATE ALDOLASE, MITOCHONDRIAL"/>
    <property type="match status" value="1"/>
</dbReference>
<dbReference type="InterPro" id="IPR020625">
    <property type="entry name" value="Schiff_base-form_aldolases_AS"/>
</dbReference>
<dbReference type="InterPro" id="IPR013785">
    <property type="entry name" value="Aldolase_TIM"/>
</dbReference>
<feature type="region of interest" description="Disordered" evidence="7">
    <location>
        <begin position="1"/>
        <end position="31"/>
    </location>
</feature>
<evidence type="ECO:0000256" key="2">
    <source>
        <dbReference type="ARBA" id="ARBA00023239"/>
    </source>
</evidence>
<feature type="compositionally biased region" description="Low complexity" evidence="7">
    <location>
        <begin position="1"/>
        <end position="15"/>
    </location>
</feature>
<dbReference type="GO" id="GO:0044281">
    <property type="term" value="P:small molecule metabolic process"/>
    <property type="evidence" value="ECO:0007669"/>
    <property type="project" value="UniProtKB-ARBA"/>
</dbReference>
<dbReference type="OrthoDB" id="3175637at2"/>
<dbReference type="RefSeq" id="WP_106582339.1">
    <property type="nucleotide sequence ID" value="NZ_PYGA01000004.1"/>
</dbReference>
<dbReference type="PRINTS" id="PR00146">
    <property type="entry name" value="DHPICSNTHASE"/>
</dbReference>
<dbReference type="AlphaFoldDB" id="A0A2P8DPA2"/>
<organism evidence="8 9">
    <name type="scientific">Murinocardiopsis flavida</name>
    <dbReference type="NCBI Taxonomy" id="645275"/>
    <lineage>
        <taxon>Bacteria</taxon>
        <taxon>Bacillati</taxon>
        <taxon>Actinomycetota</taxon>
        <taxon>Actinomycetes</taxon>
        <taxon>Streptosporangiales</taxon>
        <taxon>Nocardiopsidaceae</taxon>
        <taxon>Murinocardiopsis</taxon>
    </lineage>
</organism>
<dbReference type="PANTHER" id="PTHR12128">
    <property type="entry name" value="DIHYDRODIPICOLINATE SYNTHASE"/>
    <property type="match status" value="1"/>
</dbReference>
<reference evidence="8 9" key="1">
    <citation type="submission" date="2018-03" db="EMBL/GenBank/DDBJ databases">
        <title>Genomic Encyclopedia of Archaeal and Bacterial Type Strains, Phase II (KMG-II): from individual species to whole genera.</title>
        <authorList>
            <person name="Goeker M."/>
        </authorList>
    </citation>
    <scope>NUCLEOTIDE SEQUENCE [LARGE SCALE GENOMIC DNA]</scope>
    <source>
        <strain evidence="8 9">DSM 45312</strain>
    </source>
</reference>
<dbReference type="EMBL" id="PYGA01000004">
    <property type="protein sequence ID" value="PSK99029.1"/>
    <property type="molecule type" value="Genomic_DNA"/>
</dbReference>
<feature type="active site" description="Schiff-base intermediate with substrate" evidence="5">
    <location>
        <position position="190"/>
    </location>
</feature>
<accession>A0A2P8DPA2</accession>
<proteinExistence type="inferred from homology"/>
<dbReference type="Pfam" id="PF00701">
    <property type="entry name" value="DHDPS"/>
    <property type="match status" value="1"/>
</dbReference>
<evidence type="ECO:0000313" key="9">
    <source>
        <dbReference type="Proteomes" id="UP000240542"/>
    </source>
</evidence>
<dbReference type="InterPro" id="IPR002220">
    <property type="entry name" value="DapA-like"/>
</dbReference>
<dbReference type="PIRSF" id="PIRSF001365">
    <property type="entry name" value="DHDPS"/>
    <property type="match status" value="1"/>
</dbReference>
<name>A0A2P8DPA2_9ACTN</name>
<feature type="binding site" evidence="6">
    <location>
        <position position="74"/>
    </location>
    <ligand>
        <name>pyruvate</name>
        <dbReference type="ChEBI" id="CHEBI:15361"/>
    </ligand>
</feature>
<evidence type="ECO:0000256" key="6">
    <source>
        <dbReference type="PIRSR" id="PIRSR001365-2"/>
    </source>
</evidence>
<dbReference type="CDD" id="cd00408">
    <property type="entry name" value="DHDPS-like"/>
    <property type="match status" value="1"/>
</dbReference>
<comment type="caution">
    <text evidence="8">The sequence shown here is derived from an EMBL/GenBank/DDBJ whole genome shotgun (WGS) entry which is preliminary data.</text>
</comment>